<keyword evidence="1 2" id="KW-0597">Phosphoprotein</keyword>
<dbReference type="PROSITE" id="PS50110">
    <property type="entry name" value="RESPONSE_REGULATORY"/>
    <property type="match status" value="1"/>
</dbReference>
<dbReference type="Gene3D" id="3.40.50.2300">
    <property type="match status" value="1"/>
</dbReference>
<evidence type="ECO:0000259" key="3">
    <source>
        <dbReference type="PROSITE" id="PS50110"/>
    </source>
</evidence>
<reference evidence="4 5" key="1">
    <citation type="submission" date="2019-12" db="EMBL/GenBank/DDBJ databases">
        <title>Draft genome sequence of Pseudomonas otitidis recovered from a chicken carcass.</title>
        <authorList>
            <person name="Vieira T.R."/>
            <person name="Oliviera E.F.C."/>
            <person name="Silva N.M.V."/>
            <person name="Sambrano G.E."/>
            <person name="Cibulski S.P."/>
            <person name="Cardoso M.R.I."/>
        </authorList>
    </citation>
    <scope>NUCLEOTIDE SEQUENCE [LARGE SCALE GENOMIC DNA]</scope>
    <source>
        <strain evidence="4 5">25_K</strain>
    </source>
</reference>
<protein>
    <submittedName>
        <fullName evidence="4">Response regulator</fullName>
    </submittedName>
</protein>
<feature type="modified residue" description="4-aspartylphosphate" evidence="2">
    <location>
        <position position="76"/>
    </location>
</feature>
<comment type="caution">
    <text evidence="4">The sequence shown here is derived from an EMBL/GenBank/DDBJ whole genome shotgun (WGS) entry which is preliminary data.</text>
</comment>
<evidence type="ECO:0000256" key="2">
    <source>
        <dbReference type="PROSITE-ProRule" id="PRU00169"/>
    </source>
</evidence>
<feature type="domain" description="Response regulatory" evidence="3">
    <location>
        <begin position="27"/>
        <end position="140"/>
    </location>
</feature>
<dbReference type="SUPFAM" id="SSF52172">
    <property type="entry name" value="CheY-like"/>
    <property type="match status" value="1"/>
</dbReference>
<evidence type="ECO:0000313" key="4">
    <source>
        <dbReference type="EMBL" id="MWK55639.1"/>
    </source>
</evidence>
<gene>
    <name evidence="4" type="ORF">GO594_06605</name>
</gene>
<organism evidence="4 5">
    <name type="scientific">Metapseudomonas otitidis</name>
    <dbReference type="NCBI Taxonomy" id="319939"/>
    <lineage>
        <taxon>Bacteria</taxon>
        <taxon>Pseudomonadati</taxon>
        <taxon>Pseudomonadota</taxon>
        <taxon>Gammaproteobacteria</taxon>
        <taxon>Pseudomonadales</taxon>
        <taxon>Pseudomonadaceae</taxon>
        <taxon>Metapseudomonas</taxon>
    </lineage>
</organism>
<dbReference type="AlphaFoldDB" id="A0A7X3KTC6"/>
<dbReference type="InterPro" id="IPR011006">
    <property type="entry name" value="CheY-like_superfamily"/>
</dbReference>
<dbReference type="SMART" id="SM00448">
    <property type="entry name" value="REC"/>
    <property type="match status" value="1"/>
</dbReference>
<proteinExistence type="predicted"/>
<dbReference type="EMBL" id="WTFN01000011">
    <property type="protein sequence ID" value="MWK55639.1"/>
    <property type="molecule type" value="Genomic_DNA"/>
</dbReference>
<dbReference type="Pfam" id="PF00072">
    <property type="entry name" value="Response_reg"/>
    <property type="match status" value="1"/>
</dbReference>
<dbReference type="PANTHER" id="PTHR44591">
    <property type="entry name" value="STRESS RESPONSE REGULATOR PROTEIN 1"/>
    <property type="match status" value="1"/>
</dbReference>
<accession>A0A7X3KTC6</accession>
<dbReference type="PANTHER" id="PTHR44591:SF21">
    <property type="entry name" value="TWO-COMPONENT RESPONSE REGULATOR"/>
    <property type="match status" value="1"/>
</dbReference>
<dbReference type="InterPro" id="IPR001789">
    <property type="entry name" value="Sig_transdc_resp-reg_receiver"/>
</dbReference>
<sequence length="142" mass="15176">MNPSEVSLPIEERHADALGQGTPPLGRVLVVEDAEVVRMLTVEVLEELGYEALEAGDATQALALLEHESVDLLLTDVGLPGMNGQELATRACTLHPSLRVLFATGYAESIRPDPARAALQDVIAKPFGIEELRGKVSALLAR</sequence>
<evidence type="ECO:0000313" key="5">
    <source>
        <dbReference type="Proteomes" id="UP000461288"/>
    </source>
</evidence>
<dbReference type="InterPro" id="IPR050595">
    <property type="entry name" value="Bact_response_regulator"/>
</dbReference>
<dbReference type="Proteomes" id="UP000461288">
    <property type="component" value="Unassembled WGS sequence"/>
</dbReference>
<evidence type="ECO:0000256" key="1">
    <source>
        <dbReference type="ARBA" id="ARBA00022553"/>
    </source>
</evidence>
<dbReference type="GO" id="GO:0000160">
    <property type="term" value="P:phosphorelay signal transduction system"/>
    <property type="evidence" value="ECO:0007669"/>
    <property type="project" value="InterPro"/>
</dbReference>
<name>A0A7X3KTC6_9GAMM</name>